<reference evidence="2" key="1">
    <citation type="submission" date="2023-07" db="EMBL/GenBank/DDBJ databases">
        <title>Chromosome-level Genome Assembly of Striped Snakehead (Channa striata).</title>
        <authorList>
            <person name="Liu H."/>
        </authorList>
    </citation>
    <scope>NUCLEOTIDE SEQUENCE</scope>
    <source>
        <strain evidence="2">Gz</strain>
        <tissue evidence="2">Muscle</tissue>
    </source>
</reference>
<feature type="region of interest" description="Disordered" evidence="1">
    <location>
        <begin position="227"/>
        <end position="260"/>
    </location>
</feature>
<evidence type="ECO:0000313" key="3">
    <source>
        <dbReference type="Proteomes" id="UP001187415"/>
    </source>
</evidence>
<accession>A0AA88IK27</accession>
<proteinExistence type="predicted"/>
<dbReference type="Proteomes" id="UP001187415">
    <property type="component" value="Unassembled WGS sequence"/>
</dbReference>
<dbReference type="AlphaFoldDB" id="A0AA88IK27"/>
<gene>
    <name evidence="2" type="ORF">Q5P01_000079</name>
</gene>
<comment type="caution">
    <text evidence="2">The sequence shown here is derived from an EMBL/GenBank/DDBJ whole genome shotgun (WGS) entry which is preliminary data.</text>
</comment>
<feature type="compositionally biased region" description="Low complexity" evidence="1">
    <location>
        <begin position="314"/>
        <end position="324"/>
    </location>
</feature>
<dbReference type="EMBL" id="JAUPFM010000149">
    <property type="protein sequence ID" value="KAK2812080.1"/>
    <property type="molecule type" value="Genomic_DNA"/>
</dbReference>
<sequence length="324" mass="35099">MQGLQLSQYHARHGPDLAGRSSSVEHAFALRAHRNPYARRQAVGAPSAPDARLSALYLSSLSSAALKSGGLGLGRVQVDHALEQPTERGAGLSLRSREDPREQIHAYHVVSASFLEPAIESRVLVMPCTAYQRWSATDLAHTPRRSFELDGRARASSIKCSADSRLPRAGQLAATLPPFPRILPPRQGRHRGRLRLSDLHRKELFAASCPLRPPILSARFRGKLGAHSRDHLSDRGLSPCPTTSCTSSTAGTAPGDTAVAPSGQARYEYARQTFTPHSPDHPGLPGHGREHSAQLLRRHEQAQDGRLEARSRARAPAPCSPVSS</sequence>
<feature type="compositionally biased region" description="Low complexity" evidence="1">
    <location>
        <begin position="238"/>
        <end position="255"/>
    </location>
</feature>
<evidence type="ECO:0000256" key="1">
    <source>
        <dbReference type="SAM" id="MobiDB-lite"/>
    </source>
</evidence>
<name>A0AA88IK27_CHASR</name>
<keyword evidence="3" id="KW-1185">Reference proteome</keyword>
<feature type="compositionally biased region" description="Basic and acidic residues" evidence="1">
    <location>
        <begin position="287"/>
        <end position="311"/>
    </location>
</feature>
<evidence type="ECO:0000313" key="2">
    <source>
        <dbReference type="EMBL" id="KAK2812080.1"/>
    </source>
</evidence>
<feature type="region of interest" description="Disordered" evidence="1">
    <location>
        <begin position="272"/>
        <end position="324"/>
    </location>
</feature>
<organism evidence="2 3">
    <name type="scientific">Channa striata</name>
    <name type="common">Snakehead murrel</name>
    <name type="synonym">Ophicephalus striatus</name>
    <dbReference type="NCBI Taxonomy" id="64152"/>
    <lineage>
        <taxon>Eukaryota</taxon>
        <taxon>Metazoa</taxon>
        <taxon>Chordata</taxon>
        <taxon>Craniata</taxon>
        <taxon>Vertebrata</taxon>
        <taxon>Euteleostomi</taxon>
        <taxon>Actinopterygii</taxon>
        <taxon>Neopterygii</taxon>
        <taxon>Teleostei</taxon>
        <taxon>Neoteleostei</taxon>
        <taxon>Acanthomorphata</taxon>
        <taxon>Anabantaria</taxon>
        <taxon>Anabantiformes</taxon>
        <taxon>Channoidei</taxon>
        <taxon>Channidae</taxon>
        <taxon>Channa</taxon>
    </lineage>
</organism>
<protein>
    <submittedName>
        <fullName evidence="2">Uncharacterized protein</fullName>
    </submittedName>
</protein>